<proteinExistence type="predicted"/>
<dbReference type="AlphaFoldDB" id="A0A948RWQ9"/>
<name>A0A948RWQ9_UNCEI</name>
<dbReference type="EMBL" id="JAHJDP010000087">
    <property type="protein sequence ID" value="MBU2692265.1"/>
    <property type="molecule type" value="Genomic_DNA"/>
</dbReference>
<organism evidence="1 2">
    <name type="scientific">Eiseniibacteriota bacterium</name>
    <dbReference type="NCBI Taxonomy" id="2212470"/>
    <lineage>
        <taxon>Bacteria</taxon>
        <taxon>Candidatus Eiseniibacteriota</taxon>
    </lineage>
</organism>
<evidence type="ECO:0000313" key="2">
    <source>
        <dbReference type="Proteomes" id="UP000777784"/>
    </source>
</evidence>
<dbReference type="Proteomes" id="UP000777784">
    <property type="component" value="Unassembled WGS sequence"/>
</dbReference>
<reference evidence="1" key="1">
    <citation type="submission" date="2021-05" db="EMBL/GenBank/DDBJ databases">
        <title>Energy efficiency and biological interactions define the core microbiome of deep oligotrophic groundwater.</title>
        <authorList>
            <person name="Mehrshad M."/>
            <person name="Lopez-Fernandez M."/>
            <person name="Bell E."/>
            <person name="Bernier-Latmani R."/>
            <person name="Bertilsson S."/>
            <person name="Dopson M."/>
        </authorList>
    </citation>
    <scope>NUCLEOTIDE SEQUENCE</scope>
    <source>
        <strain evidence="1">Modern_marine.mb.64</strain>
    </source>
</reference>
<gene>
    <name evidence="1" type="ORF">KJ970_15185</name>
</gene>
<sequence length="128" mass="15133">MSVDLRFDPEKKILYLTVKGRFTLEEFQAAMEKIARSDQYPPDTNALWDLRELDFETIDAGYWRRILEIRKKFPERHTARLAHIVKGDFAFGMLRMYEILSSLDKGGLEQQVRLFKSFSEGEQWLLGK</sequence>
<evidence type="ECO:0008006" key="3">
    <source>
        <dbReference type="Google" id="ProtNLM"/>
    </source>
</evidence>
<accession>A0A948RWQ9</accession>
<comment type="caution">
    <text evidence="1">The sequence shown here is derived from an EMBL/GenBank/DDBJ whole genome shotgun (WGS) entry which is preliminary data.</text>
</comment>
<evidence type="ECO:0000313" key="1">
    <source>
        <dbReference type="EMBL" id="MBU2692265.1"/>
    </source>
</evidence>
<protein>
    <recommendedName>
        <fullName evidence="3">STAS/SEC14 domain-containing protein</fullName>
    </recommendedName>
</protein>